<dbReference type="EMBL" id="OR343189">
    <property type="protein sequence ID" value="WNL50419.1"/>
    <property type="molecule type" value="Genomic_DNA"/>
</dbReference>
<dbReference type="SMART" id="SM00653">
    <property type="entry name" value="eIF2B_5"/>
    <property type="match status" value="1"/>
</dbReference>
<feature type="domain" description="Translation initiation factor IF2/IF5" evidence="1">
    <location>
        <begin position="25"/>
        <end position="130"/>
    </location>
</feature>
<evidence type="ECO:0000259" key="1">
    <source>
        <dbReference type="SMART" id="SM00653"/>
    </source>
</evidence>
<dbReference type="Gene3D" id="3.30.30.170">
    <property type="match status" value="1"/>
</dbReference>
<sequence>MELVISSPKQPKTVPINPDFGDDPFYRYKTKQLVLSFKNGKTFFENLESVSKDLCVDIKELPKFLSISLGGSSGFDKKRKLYWISGEQNPREVEEKYRIFLFKLVICETCGQPELERRKNVLVCRGDGSSFSLKSLDLDYRFLKFLTR</sequence>
<gene>
    <name evidence="2" type="ORF">MarDSR_380</name>
</gene>
<protein>
    <submittedName>
        <fullName evidence="2">EIF5 domain containing protein</fullName>
    </submittedName>
</protein>
<dbReference type="InterPro" id="IPR016189">
    <property type="entry name" value="Transl_init_fac_IF2/IF5_N"/>
</dbReference>
<reference evidence="2" key="1">
    <citation type="submission" date="2023-07" db="EMBL/GenBank/DDBJ databases">
        <authorList>
            <person name="Xia Y."/>
        </authorList>
    </citation>
    <scope>NUCLEOTIDE SEQUENCE</scope>
    <source>
        <strain evidence="2">E</strain>
    </source>
</reference>
<accession>A0AA96EMM9</accession>
<name>A0AA96EMM9_9VIRU</name>
<evidence type="ECO:0000313" key="2">
    <source>
        <dbReference type="EMBL" id="WNL50419.1"/>
    </source>
</evidence>
<organism evidence="2">
    <name type="scientific">Marseillevirus sp</name>
    <dbReference type="NCBI Taxonomy" id="2809551"/>
    <lineage>
        <taxon>Viruses</taxon>
        <taxon>Varidnaviria</taxon>
        <taxon>Bamfordvirae</taxon>
        <taxon>Nucleocytoviricota</taxon>
        <taxon>Megaviricetes</taxon>
        <taxon>Pimascovirales</taxon>
        <taxon>Pimascovirales incertae sedis</taxon>
        <taxon>Marseilleviridae</taxon>
        <taxon>Marseillevirus</taxon>
    </lineage>
</organism>
<dbReference type="Pfam" id="PF01873">
    <property type="entry name" value="eIF-5_eIF-2B"/>
    <property type="match status" value="1"/>
</dbReference>
<dbReference type="SUPFAM" id="SSF100966">
    <property type="entry name" value="Translation initiation factor 2 beta, aIF2beta, N-terminal domain"/>
    <property type="match status" value="1"/>
</dbReference>
<dbReference type="InterPro" id="IPR002735">
    <property type="entry name" value="Transl_init_fac_IF2/IF5_dom"/>
</dbReference>
<proteinExistence type="predicted"/>